<dbReference type="OrthoDB" id="205255at2759"/>
<keyword evidence="2" id="KW-1185">Reference proteome</keyword>
<gene>
    <name evidence="1" type="primary">jg15481</name>
    <name evidence="1" type="ORF">PAEG_LOCUS10949</name>
</gene>
<dbReference type="Proteomes" id="UP000838756">
    <property type="component" value="Unassembled WGS sequence"/>
</dbReference>
<dbReference type="EMBL" id="CAKXAJ010024915">
    <property type="protein sequence ID" value="CAH2232733.1"/>
    <property type="molecule type" value="Genomic_DNA"/>
</dbReference>
<evidence type="ECO:0000313" key="2">
    <source>
        <dbReference type="Proteomes" id="UP000838756"/>
    </source>
</evidence>
<sequence>LICKMSPTLPQIMESFEVENNEAFEARLCKFASCNQSQE</sequence>
<protein>
    <submittedName>
        <fullName evidence="1">Jg15481 protein</fullName>
    </submittedName>
</protein>
<reference evidence="1" key="1">
    <citation type="submission" date="2022-03" db="EMBL/GenBank/DDBJ databases">
        <authorList>
            <person name="Lindestad O."/>
        </authorList>
    </citation>
    <scope>NUCLEOTIDE SEQUENCE</scope>
</reference>
<accession>A0A8S4R7V6</accession>
<dbReference type="AlphaFoldDB" id="A0A8S4R7V6"/>
<name>A0A8S4R7V6_9NEOP</name>
<organism evidence="1 2">
    <name type="scientific">Pararge aegeria aegeria</name>
    <dbReference type="NCBI Taxonomy" id="348720"/>
    <lineage>
        <taxon>Eukaryota</taxon>
        <taxon>Metazoa</taxon>
        <taxon>Ecdysozoa</taxon>
        <taxon>Arthropoda</taxon>
        <taxon>Hexapoda</taxon>
        <taxon>Insecta</taxon>
        <taxon>Pterygota</taxon>
        <taxon>Neoptera</taxon>
        <taxon>Endopterygota</taxon>
        <taxon>Lepidoptera</taxon>
        <taxon>Glossata</taxon>
        <taxon>Ditrysia</taxon>
        <taxon>Papilionoidea</taxon>
        <taxon>Nymphalidae</taxon>
        <taxon>Satyrinae</taxon>
        <taxon>Satyrini</taxon>
        <taxon>Parargina</taxon>
        <taxon>Pararge</taxon>
    </lineage>
</organism>
<proteinExistence type="predicted"/>
<comment type="caution">
    <text evidence="1">The sequence shown here is derived from an EMBL/GenBank/DDBJ whole genome shotgun (WGS) entry which is preliminary data.</text>
</comment>
<feature type="non-terminal residue" evidence="1">
    <location>
        <position position="1"/>
    </location>
</feature>
<evidence type="ECO:0000313" key="1">
    <source>
        <dbReference type="EMBL" id="CAH2232733.1"/>
    </source>
</evidence>